<dbReference type="Proteomes" id="UP000549052">
    <property type="component" value="Unassembled WGS sequence"/>
</dbReference>
<dbReference type="SUPFAM" id="SSF53474">
    <property type="entry name" value="alpha/beta-Hydrolases"/>
    <property type="match status" value="1"/>
</dbReference>
<feature type="domain" description="Serine aminopeptidase S33" evidence="1">
    <location>
        <begin position="41"/>
        <end position="295"/>
    </location>
</feature>
<dbReference type="PANTHER" id="PTHR11614">
    <property type="entry name" value="PHOSPHOLIPASE-RELATED"/>
    <property type="match status" value="1"/>
</dbReference>
<protein>
    <submittedName>
        <fullName evidence="2">Lysophospholipase</fullName>
        <ecNumber evidence="2">3.1.1.5</ecNumber>
    </submittedName>
</protein>
<dbReference type="EMBL" id="JACGXN010000012">
    <property type="protein sequence ID" value="MBA8881193.1"/>
    <property type="molecule type" value="Genomic_DNA"/>
</dbReference>
<evidence type="ECO:0000313" key="3">
    <source>
        <dbReference type="Proteomes" id="UP000549052"/>
    </source>
</evidence>
<evidence type="ECO:0000313" key="2">
    <source>
        <dbReference type="EMBL" id="MBA8881193.1"/>
    </source>
</evidence>
<reference evidence="2 3" key="1">
    <citation type="submission" date="2020-07" db="EMBL/GenBank/DDBJ databases">
        <title>Genomic Encyclopedia of Type Strains, Phase IV (KMG-V): Genome sequencing to study the core and pangenomes of soil and plant-associated prokaryotes.</title>
        <authorList>
            <person name="Whitman W."/>
        </authorList>
    </citation>
    <scope>NUCLEOTIDE SEQUENCE [LARGE SCALE GENOMIC DNA]</scope>
    <source>
        <strain evidence="2 3">AN3</strain>
    </source>
</reference>
<keyword evidence="3" id="KW-1185">Reference proteome</keyword>
<gene>
    <name evidence="2" type="ORF">FHW16_004928</name>
</gene>
<dbReference type="GO" id="GO:0004622">
    <property type="term" value="F:phosphatidylcholine lysophospholipase activity"/>
    <property type="evidence" value="ECO:0007669"/>
    <property type="project" value="UniProtKB-EC"/>
</dbReference>
<dbReference type="RefSeq" id="WP_182551801.1">
    <property type="nucleotide sequence ID" value="NZ_JACGXN010000012.1"/>
</dbReference>
<sequence length="325" mass="35460">MTHPLVETAANPTPQDARVDTLPLKSGKELRYAIFPATTHPVQGTVVILQGRNECIEKYFETVRDITKRGFTVAAFDWRGQGGSSRMLRDPARGHIRSFDHYASDLELLFESVLLPDCRGPFYVLAHSTGALVALLAAPALANRIRRLVLMAPLLDVNGGRLGKMLLSAVANTLRSTGLGRVYIRGGKPVTKPFAINEVTSDAARYVRNNEIFKAAPELAIGGATAGWIASAAKAIRRVTEPDYIEAIRIPTLVVAAGADRIVSTPAIERFALQLRNATLITIDGARHEILQEKDFYREQFFAAFDAFIPGTGGDMTESENEQAT</sequence>
<evidence type="ECO:0000259" key="1">
    <source>
        <dbReference type="Pfam" id="PF12146"/>
    </source>
</evidence>
<dbReference type="InterPro" id="IPR029058">
    <property type="entry name" value="AB_hydrolase_fold"/>
</dbReference>
<organism evidence="2 3">
    <name type="scientific">Phyllobacterium myrsinacearum</name>
    <dbReference type="NCBI Taxonomy" id="28101"/>
    <lineage>
        <taxon>Bacteria</taxon>
        <taxon>Pseudomonadati</taxon>
        <taxon>Pseudomonadota</taxon>
        <taxon>Alphaproteobacteria</taxon>
        <taxon>Hyphomicrobiales</taxon>
        <taxon>Phyllobacteriaceae</taxon>
        <taxon>Phyllobacterium</taxon>
    </lineage>
</organism>
<accession>A0A839EL35</accession>
<dbReference type="AlphaFoldDB" id="A0A839EL35"/>
<dbReference type="Pfam" id="PF12146">
    <property type="entry name" value="Hydrolase_4"/>
    <property type="match status" value="1"/>
</dbReference>
<dbReference type="InterPro" id="IPR051044">
    <property type="entry name" value="MAG_DAG_Lipase"/>
</dbReference>
<dbReference type="InterPro" id="IPR022742">
    <property type="entry name" value="Hydrolase_4"/>
</dbReference>
<keyword evidence="2" id="KW-0378">Hydrolase</keyword>
<proteinExistence type="predicted"/>
<dbReference type="Gene3D" id="3.40.50.1820">
    <property type="entry name" value="alpha/beta hydrolase"/>
    <property type="match status" value="1"/>
</dbReference>
<name>A0A839EL35_9HYPH</name>
<comment type="caution">
    <text evidence="2">The sequence shown here is derived from an EMBL/GenBank/DDBJ whole genome shotgun (WGS) entry which is preliminary data.</text>
</comment>
<dbReference type="EC" id="3.1.1.5" evidence="2"/>